<feature type="non-terminal residue" evidence="1">
    <location>
        <position position="34"/>
    </location>
</feature>
<dbReference type="Proteomes" id="UP000593572">
    <property type="component" value="Unassembled WGS sequence"/>
</dbReference>
<proteinExistence type="predicted"/>
<evidence type="ECO:0000313" key="1">
    <source>
        <dbReference type="EMBL" id="MBA0554422.1"/>
    </source>
</evidence>
<accession>A0A7J8LQ42</accession>
<dbReference type="EMBL" id="JABEZX010000004">
    <property type="protein sequence ID" value="MBA0554422.1"/>
    <property type="molecule type" value="Genomic_DNA"/>
</dbReference>
<comment type="caution">
    <text evidence="1">The sequence shown here is derived from an EMBL/GenBank/DDBJ whole genome shotgun (WGS) entry which is preliminary data.</text>
</comment>
<dbReference type="AlphaFoldDB" id="A0A7J8LQ42"/>
<keyword evidence="2" id="KW-1185">Reference proteome</keyword>
<organism evidence="1 2">
    <name type="scientific">Gossypium lobatum</name>
    <dbReference type="NCBI Taxonomy" id="34289"/>
    <lineage>
        <taxon>Eukaryota</taxon>
        <taxon>Viridiplantae</taxon>
        <taxon>Streptophyta</taxon>
        <taxon>Embryophyta</taxon>
        <taxon>Tracheophyta</taxon>
        <taxon>Spermatophyta</taxon>
        <taxon>Magnoliopsida</taxon>
        <taxon>eudicotyledons</taxon>
        <taxon>Gunneridae</taxon>
        <taxon>Pentapetalae</taxon>
        <taxon>rosids</taxon>
        <taxon>malvids</taxon>
        <taxon>Malvales</taxon>
        <taxon>Malvaceae</taxon>
        <taxon>Malvoideae</taxon>
        <taxon>Gossypium</taxon>
    </lineage>
</organism>
<sequence>MTKCADIGSSLIHLFRSPPASVINLLGRDHNMSI</sequence>
<reference evidence="1 2" key="1">
    <citation type="journal article" date="2019" name="Genome Biol. Evol.">
        <title>Insights into the evolution of the New World diploid cottons (Gossypium, subgenus Houzingenia) based on genome sequencing.</title>
        <authorList>
            <person name="Grover C.E."/>
            <person name="Arick M.A. 2nd"/>
            <person name="Thrash A."/>
            <person name="Conover J.L."/>
            <person name="Sanders W.S."/>
            <person name="Peterson D.G."/>
            <person name="Frelichowski J.E."/>
            <person name="Scheffler J.A."/>
            <person name="Scheffler B.E."/>
            <person name="Wendel J.F."/>
        </authorList>
    </citation>
    <scope>NUCLEOTIDE SEQUENCE [LARGE SCALE GENOMIC DNA]</scope>
    <source>
        <strain evidence="1">157</strain>
        <tissue evidence="1">Leaf</tissue>
    </source>
</reference>
<gene>
    <name evidence="1" type="ORF">Golob_013523</name>
</gene>
<evidence type="ECO:0000313" key="2">
    <source>
        <dbReference type="Proteomes" id="UP000593572"/>
    </source>
</evidence>
<name>A0A7J8LQ42_9ROSI</name>
<protein>
    <submittedName>
        <fullName evidence="1">Uncharacterized protein</fullName>
    </submittedName>
</protein>